<dbReference type="InterPro" id="IPR006626">
    <property type="entry name" value="PbH1"/>
</dbReference>
<dbReference type="Gene3D" id="2.160.20.10">
    <property type="entry name" value="Single-stranded right-handed beta-helix, Pectin lyase-like"/>
    <property type="match status" value="1"/>
</dbReference>
<proteinExistence type="predicted"/>
<dbReference type="SMART" id="SM00710">
    <property type="entry name" value="PbH1"/>
    <property type="match status" value="11"/>
</dbReference>
<dbReference type="InterPro" id="IPR012334">
    <property type="entry name" value="Pectin_lyas_fold"/>
</dbReference>
<dbReference type="Pfam" id="PF13229">
    <property type="entry name" value="Beta_helix"/>
    <property type="match status" value="1"/>
</dbReference>
<dbReference type="Proteomes" id="UP000318833">
    <property type="component" value="Unassembled WGS sequence"/>
</dbReference>
<dbReference type="RefSeq" id="WP_143918315.1">
    <property type="nucleotide sequence ID" value="NZ_CANMIK010000010.1"/>
</dbReference>
<accession>A0A554VDB1</accession>
<name>A0A554VDB1_9FLAO</name>
<evidence type="ECO:0000313" key="3">
    <source>
        <dbReference type="Proteomes" id="UP000318833"/>
    </source>
</evidence>
<evidence type="ECO:0000313" key="2">
    <source>
        <dbReference type="EMBL" id="TSE04841.1"/>
    </source>
</evidence>
<dbReference type="InterPro" id="IPR039448">
    <property type="entry name" value="Beta_helix"/>
</dbReference>
<comment type="caution">
    <text evidence="2">The sequence shown here is derived from an EMBL/GenBank/DDBJ whole genome shotgun (WGS) entry which is preliminary data.</text>
</comment>
<sequence length="658" mass="71390">MKNLIYYLLILTITIVTSCSKESVDELTPPDTTGEEPIVAVPDTPPNVITTPCDFDLSSVAANSTIVLNCVLDLKGETINLPENVNFEFEGGDIIGKGKLVFQGGTIDGRLLSSKLELEGDVQLKDPTFQFFASRWEGIVEGTTTSDIAQENNFELERLMEYTKSYGAKTFQIGKFDAFFQIHYPTREFSIVHHPAIEAVNVPSNFTLLMSEDTNLRVFPGVAENERGALLAVRDAENVIIKGGNVYGDRDQRAYPPGDLAGQYGSHTLLIRSGRNVTVDGVRFVDGSSGSLNINSIGFSFNPDTYNPTTNVTVKNCIFENSRRMSIALTEGRDIKILNNTFTNTGNASTNSDGGEVGYAINIEATRRRDPDTGELREFERVFDVLIKGNTETGSRGGCVSITIGQTVTVEENNFETQLVFTHTNGTRIINNTFKALSPEAKDRFAIFAADGGETAFNNIISGNTISGYDLAIATNADDTDILNNTITDCAIGLQFGKSKNSEFNDNTITTSGNAISATNSFVENVSLKRNTVNGGRFHVYFAQLNDKPEHSAFRVTLEENTFITAKAVNFTKTNGIIFRNNTVDGGLQIGDASNIEVSGNTKIKPTDSDGIRLFGDNSAVTLANNTIFEPTGASRLVCINNNSTNPSAVTDTGNTCN</sequence>
<organism evidence="2 3">
    <name type="scientific">Aquimarina algiphila</name>
    <dbReference type="NCBI Taxonomy" id="2047982"/>
    <lineage>
        <taxon>Bacteria</taxon>
        <taxon>Pseudomonadati</taxon>
        <taxon>Bacteroidota</taxon>
        <taxon>Flavobacteriia</taxon>
        <taxon>Flavobacteriales</taxon>
        <taxon>Flavobacteriaceae</taxon>
        <taxon>Aquimarina</taxon>
    </lineage>
</organism>
<evidence type="ECO:0000259" key="1">
    <source>
        <dbReference type="Pfam" id="PF13229"/>
    </source>
</evidence>
<dbReference type="SUPFAM" id="SSF51126">
    <property type="entry name" value="Pectin lyase-like"/>
    <property type="match status" value="2"/>
</dbReference>
<dbReference type="InterPro" id="IPR011050">
    <property type="entry name" value="Pectin_lyase_fold/virulence"/>
</dbReference>
<protein>
    <recommendedName>
        <fullName evidence="1">Right handed beta helix domain-containing protein</fullName>
    </recommendedName>
</protein>
<dbReference type="AlphaFoldDB" id="A0A554VDB1"/>
<feature type="domain" description="Right handed beta helix" evidence="1">
    <location>
        <begin position="421"/>
        <end position="584"/>
    </location>
</feature>
<dbReference type="EMBL" id="VLNR01000070">
    <property type="protein sequence ID" value="TSE04841.1"/>
    <property type="molecule type" value="Genomic_DNA"/>
</dbReference>
<gene>
    <name evidence="2" type="ORF">FOF46_24790</name>
</gene>
<dbReference type="PROSITE" id="PS51257">
    <property type="entry name" value="PROKAR_LIPOPROTEIN"/>
    <property type="match status" value="1"/>
</dbReference>
<keyword evidence="3" id="KW-1185">Reference proteome</keyword>
<reference evidence="2 3" key="1">
    <citation type="submission" date="2019-07" db="EMBL/GenBank/DDBJ databases">
        <title>The draft genome sequence of Aquimarina algiphila M91.</title>
        <authorList>
            <person name="Meng X."/>
        </authorList>
    </citation>
    <scope>NUCLEOTIDE SEQUENCE [LARGE SCALE GENOMIC DNA]</scope>
    <source>
        <strain evidence="2 3">M91</strain>
    </source>
</reference>
<dbReference type="OrthoDB" id="1400405at2"/>